<reference evidence="1 2" key="1">
    <citation type="journal article" date="2016" name="Genome Biol. Evol.">
        <title>Divergent and convergent evolution of fungal pathogenicity.</title>
        <authorList>
            <person name="Shang Y."/>
            <person name="Xiao G."/>
            <person name="Zheng P."/>
            <person name="Cen K."/>
            <person name="Zhan S."/>
            <person name="Wang C."/>
        </authorList>
    </citation>
    <scope>NUCLEOTIDE SEQUENCE [LARGE SCALE GENOMIC DNA]</scope>
    <source>
        <strain evidence="1 2">ARSEF 2679</strain>
    </source>
</reference>
<name>A0A166WXH8_CORFA</name>
<dbReference type="PANTHER" id="PTHR42085">
    <property type="entry name" value="F-BOX DOMAIN-CONTAINING PROTEIN"/>
    <property type="match status" value="1"/>
</dbReference>
<proteinExistence type="predicted"/>
<evidence type="ECO:0000313" key="1">
    <source>
        <dbReference type="EMBL" id="OAA35199.1"/>
    </source>
</evidence>
<dbReference type="InterPro" id="IPR038883">
    <property type="entry name" value="AN11006-like"/>
</dbReference>
<dbReference type="EMBL" id="AZHB01000126">
    <property type="protein sequence ID" value="OAA35199.1"/>
    <property type="molecule type" value="Genomic_DNA"/>
</dbReference>
<dbReference type="Proteomes" id="UP000076744">
    <property type="component" value="Unassembled WGS sequence"/>
</dbReference>
<keyword evidence="2" id="KW-1185">Reference proteome</keyword>
<dbReference type="RefSeq" id="XP_018699224.1">
    <property type="nucleotide sequence ID" value="XM_018853588.1"/>
</dbReference>
<dbReference type="GeneID" id="30026281"/>
<organism evidence="1 2">
    <name type="scientific">Cordyceps fumosorosea (strain ARSEF 2679)</name>
    <name type="common">Isaria fumosorosea</name>
    <dbReference type="NCBI Taxonomy" id="1081104"/>
    <lineage>
        <taxon>Eukaryota</taxon>
        <taxon>Fungi</taxon>
        <taxon>Dikarya</taxon>
        <taxon>Ascomycota</taxon>
        <taxon>Pezizomycotina</taxon>
        <taxon>Sordariomycetes</taxon>
        <taxon>Hypocreomycetidae</taxon>
        <taxon>Hypocreales</taxon>
        <taxon>Cordycipitaceae</taxon>
        <taxon>Cordyceps</taxon>
    </lineage>
</organism>
<protein>
    <recommendedName>
        <fullName evidence="3">F-box domain-containing protein</fullName>
    </recommendedName>
</protein>
<dbReference type="AlphaFoldDB" id="A0A166WXH8"/>
<sequence>MVPTTADILAGFLDLPGELRNYIYEFILLQKEPLNPFVYYTPQANLTTGLFRANRTIYRETTLFLYSRNVFDVTNAGPGQVSSFIGRIGNINAGYIRHIITTFPSFLDLNPGDVTFEDDSSKTLKMIQAACTGLSTLETSLDSTNSMELRLDNLDHHKLATEALELVNTHFRAIPSIQEIILNVFEDGPSDYLRSIMTSYGWTIKTTEYEEEEEDDRGYYDFDYDDYHYDYSSGDEYDIDNDSDFWRRAAD</sequence>
<dbReference type="STRING" id="1081104.A0A166WXH8"/>
<gene>
    <name evidence="1" type="ORF">ISF_09989</name>
</gene>
<evidence type="ECO:0008006" key="3">
    <source>
        <dbReference type="Google" id="ProtNLM"/>
    </source>
</evidence>
<dbReference type="OrthoDB" id="62952at2759"/>
<comment type="caution">
    <text evidence="1">The sequence shown here is derived from an EMBL/GenBank/DDBJ whole genome shotgun (WGS) entry which is preliminary data.</text>
</comment>
<dbReference type="PANTHER" id="PTHR42085:SF2">
    <property type="entry name" value="F-BOX DOMAIN-CONTAINING PROTEIN"/>
    <property type="match status" value="1"/>
</dbReference>
<accession>A0A166WXH8</accession>
<evidence type="ECO:0000313" key="2">
    <source>
        <dbReference type="Proteomes" id="UP000076744"/>
    </source>
</evidence>